<dbReference type="Proteomes" id="UP000030763">
    <property type="component" value="Unassembled WGS sequence"/>
</dbReference>
<dbReference type="OrthoDB" id="332179at2759"/>
<organism evidence="1 2">
    <name type="scientific">Eimeria maxima</name>
    <name type="common">Coccidian parasite</name>
    <dbReference type="NCBI Taxonomy" id="5804"/>
    <lineage>
        <taxon>Eukaryota</taxon>
        <taxon>Sar</taxon>
        <taxon>Alveolata</taxon>
        <taxon>Apicomplexa</taxon>
        <taxon>Conoidasida</taxon>
        <taxon>Coccidia</taxon>
        <taxon>Eucoccidiorida</taxon>
        <taxon>Eimeriorina</taxon>
        <taxon>Eimeriidae</taxon>
        <taxon>Eimeria</taxon>
    </lineage>
</organism>
<reference evidence="1" key="2">
    <citation type="submission" date="2013-10" db="EMBL/GenBank/DDBJ databases">
        <authorList>
            <person name="Aslett M."/>
        </authorList>
    </citation>
    <scope>NUCLEOTIDE SEQUENCE [LARGE SCALE GENOMIC DNA]</scope>
    <source>
        <strain evidence="1">Weybridge</strain>
    </source>
</reference>
<protein>
    <submittedName>
        <fullName evidence="1">Uncharacterized protein</fullName>
    </submittedName>
</protein>
<dbReference type="VEuPathDB" id="ToxoDB:EMWEY_00033980"/>
<dbReference type="RefSeq" id="XP_013337361.1">
    <property type="nucleotide sequence ID" value="XM_013481907.1"/>
</dbReference>
<evidence type="ECO:0000313" key="1">
    <source>
        <dbReference type="EMBL" id="CDJ60711.1"/>
    </source>
</evidence>
<reference evidence="1" key="1">
    <citation type="submission" date="2013-10" db="EMBL/GenBank/DDBJ databases">
        <title>Genomic analysis of the causative agents of coccidiosis in chickens.</title>
        <authorList>
            <person name="Reid A.J."/>
            <person name="Blake D."/>
            <person name="Billington K."/>
            <person name="Browne H."/>
            <person name="Dunn M."/>
            <person name="Hung S."/>
            <person name="Kawahara F."/>
            <person name="Miranda-Saavedra D."/>
            <person name="Mourier T."/>
            <person name="Nagra H."/>
            <person name="Otto T.D."/>
            <person name="Rawlings N."/>
            <person name="Sanchez A."/>
            <person name="Sanders M."/>
            <person name="Subramaniam C."/>
            <person name="Tay Y."/>
            <person name="Dear P."/>
            <person name="Doerig C."/>
            <person name="Gruber A."/>
            <person name="Parkinson J."/>
            <person name="Shirley M."/>
            <person name="Wan K.L."/>
            <person name="Berriman M."/>
            <person name="Tomley F."/>
            <person name="Pain A."/>
        </authorList>
    </citation>
    <scope>NUCLEOTIDE SEQUENCE [LARGE SCALE GENOMIC DNA]</scope>
    <source>
        <strain evidence="1">Weybridge</strain>
    </source>
</reference>
<proteinExistence type="predicted"/>
<evidence type="ECO:0000313" key="2">
    <source>
        <dbReference type="Proteomes" id="UP000030763"/>
    </source>
</evidence>
<dbReference type="AlphaFoldDB" id="U6M9L4"/>
<gene>
    <name evidence="1" type="ORF">EMWEY_00033980</name>
</gene>
<sequence length="208" mass="23190">MEVPDLSQIDDEEVLTLVLLDSTHPQIIAAATETKNSLLVSANQILKSLEGKKDSFVRFAKNSAENPPEEKAVEKKVDAEIGREYVESLSKKMKAVVDASSKLTFELDGISFPVVNPVWGTEKSVRQSRKFLVQLLEVSASPATSNSPLVGSFLLFCNEGIKTTFKNRQLVSSNYTATHSYRQLQRTRRQDGKDLLPLMLLSLELYVE</sequence>
<accession>U6M9L4</accession>
<dbReference type="EMBL" id="HG721911">
    <property type="protein sequence ID" value="CDJ60711.1"/>
    <property type="molecule type" value="Genomic_DNA"/>
</dbReference>
<keyword evidence="2" id="KW-1185">Reference proteome</keyword>
<dbReference type="GeneID" id="25337384"/>
<name>U6M9L4_EIMMA</name>